<dbReference type="Proteomes" id="UP000032690">
    <property type="component" value="Segment"/>
</dbReference>
<proteinExistence type="predicted"/>
<dbReference type="KEGG" id="vg:26623182"/>
<evidence type="ECO:0000313" key="1">
    <source>
        <dbReference type="EMBL" id="AJA42036.1"/>
    </source>
</evidence>
<name>A0A0D3MUR9_9CAUD</name>
<keyword evidence="2" id="KW-1185">Reference proteome</keyword>
<dbReference type="EMBL" id="KP027446">
    <property type="protein sequence ID" value="AJA42036.1"/>
    <property type="molecule type" value="Genomic_DNA"/>
</dbReference>
<accession>A0A0D3MUR9</accession>
<dbReference type="RefSeq" id="YP_009195910.1">
    <property type="nucleotide sequence ID" value="NC_028765.1"/>
</dbReference>
<dbReference type="GeneID" id="26623182"/>
<reference evidence="1 2" key="1">
    <citation type="journal article" date="2015" name="Appl. Environ. Microbiol.">
        <title>Two Phages, phiIPLA-RODI and phiIPLA-C1C, Lyse Mono- and Dual-Species Staphylococcal Biofilms.</title>
        <authorList>
            <person name="Gutierrez D."/>
            <person name="Vandenheuvel D."/>
            <person name="Martinez B."/>
            <person name="Rodriguez A."/>
            <person name="Lavigne R."/>
            <person name="Garcia P."/>
        </authorList>
    </citation>
    <scope>NUCLEOTIDE SEQUENCE [LARGE SCALE GENOMIC DNA]</scope>
</reference>
<evidence type="ECO:0000313" key="2">
    <source>
        <dbReference type="Proteomes" id="UP000032690"/>
    </source>
</evidence>
<sequence>MNRLIFSKDKKWDEAKDFIKGQGMQDNWIEIVDYYRQIGGKHVAVFIALNKVKYMILEATKDNKVILVDKDNNILLEDYDIVMESKKMFYYIEEPFEVKINIPQHIRDVTYNNTVVLTTVRGSRGD</sequence>
<organism evidence="1 2">
    <name type="scientific">Staphylococcus phage phiIPLA-RODI</name>
    <dbReference type="NCBI Taxonomy" id="1572703"/>
    <lineage>
        <taxon>Viruses</taxon>
        <taxon>Duplodnaviria</taxon>
        <taxon>Heunggongvirae</taxon>
        <taxon>Uroviricota</taxon>
        <taxon>Caudoviricetes</taxon>
        <taxon>Herelleviridae</taxon>
        <taxon>Twortvirinae</taxon>
        <taxon>Kayvirus</taxon>
        <taxon>Kayvirus rodi</taxon>
    </lineage>
</organism>
<protein>
    <submittedName>
        <fullName evidence="1">Uncharacterized protein</fullName>
    </submittedName>
</protein>